<evidence type="ECO:0000313" key="2">
    <source>
        <dbReference type="EMBL" id="KGN39089.1"/>
    </source>
</evidence>
<dbReference type="Pfam" id="PF14013">
    <property type="entry name" value="MT0933_antitox"/>
    <property type="match status" value="1"/>
</dbReference>
<comment type="caution">
    <text evidence="2">The sequence shown here is derived from an EMBL/GenBank/DDBJ whole genome shotgun (WGS) entry which is preliminary data.</text>
</comment>
<feature type="region of interest" description="Disordered" evidence="1">
    <location>
        <begin position="1"/>
        <end position="56"/>
    </location>
</feature>
<evidence type="ECO:0008006" key="4">
    <source>
        <dbReference type="Google" id="ProtNLM"/>
    </source>
</evidence>
<dbReference type="OrthoDB" id="5125103at2"/>
<dbReference type="AlphaFoldDB" id="A0A0A0JQU3"/>
<name>A0A0A0JQU3_9MICO</name>
<proteinExistence type="predicted"/>
<protein>
    <recommendedName>
        <fullName evidence="4">Kanamycin biosynthetic protein</fullName>
    </recommendedName>
</protein>
<gene>
    <name evidence="2" type="ORF">N803_00805</name>
</gene>
<evidence type="ECO:0000313" key="3">
    <source>
        <dbReference type="Proteomes" id="UP000030011"/>
    </source>
</evidence>
<dbReference type="eggNOG" id="ENOG50329JQ">
    <property type="taxonomic scope" value="Bacteria"/>
</dbReference>
<organism evidence="2 3">
    <name type="scientific">Knoellia subterranea KCTC 19937</name>
    <dbReference type="NCBI Taxonomy" id="1385521"/>
    <lineage>
        <taxon>Bacteria</taxon>
        <taxon>Bacillati</taxon>
        <taxon>Actinomycetota</taxon>
        <taxon>Actinomycetes</taxon>
        <taxon>Micrococcales</taxon>
        <taxon>Intrasporangiaceae</taxon>
        <taxon>Knoellia</taxon>
    </lineage>
</organism>
<accession>A0A0A0JQU3</accession>
<reference evidence="2 3" key="1">
    <citation type="submission" date="2013-08" db="EMBL/GenBank/DDBJ databases">
        <title>The genome sequence of Knoellia subterranea.</title>
        <authorList>
            <person name="Zhu W."/>
            <person name="Wang G."/>
        </authorList>
    </citation>
    <scope>NUCLEOTIDE SEQUENCE [LARGE SCALE GENOMIC DNA]</scope>
    <source>
        <strain evidence="2 3">KCTC 19937</strain>
    </source>
</reference>
<dbReference type="RefSeq" id="WP_084763890.1">
    <property type="nucleotide sequence ID" value="NZ_AVPK01000001.1"/>
</dbReference>
<evidence type="ECO:0000256" key="1">
    <source>
        <dbReference type="SAM" id="MobiDB-lite"/>
    </source>
</evidence>
<sequence>MSMFDKAKDLAGEHADKVEGLSDQGLEKAGEFAESKGIDADKVEQGKDFLDDKIGE</sequence>
<dbReference type="Proteomes" id="UP000030011">
    <property type="component" value="Unassembled WGS sequence"/>
</dbReference>
<dbReference type="InterPro" id="IPR028037">
    <property type="entry name" value="Antitoxin_Rv0909/MT0933"/>
</dbReference>
<dbReference type="STRING" id="1385521.N803_00805"/>
<dbReference type="EMBL" id="AVPK01000001">
    <property type="protein sequence ID" value="KGN39089.1"/>
    <property type="molecule type" value="Genomic_DNA"/>
</dbReference>
<keyword evidence="3" id="KW-1185">Reference proteome</keyword>